<dbReference type="EMBL" id="RKHY01000001">
    <property type="protein sequence ID" value="ROS42594.1"/>
    <property type="molecule type" value="Genomic_DNA"/>
</dbReference>
<evidence type="ECO:0000313" key="3">
    <source>
        <dbReference type="Proteomes" id="UP000274843"/>
    </source>
</evidence>
<reference evidence="2 3" key="1">
    <citation type="submission" date="2018-11" db="EMBL/GenBank/DDBJ databases">
        <title>Sequencing the genomes of 1000 actinobacteria strains.</title>
        <authorList>
            <person name="Klenk H.-P."/>
        </authorList>
    </citation>
    <scope>NUCLEOTIDE SEQUENCE [LARGE SCALE GENOMIC DNA]</scope>
    <source>
        <strain evidence="2 3">DSM 44348</strain>
    </source>
</reference>
<keyword evidence="3" id="KW-1185">Reference proteome</keyword>
<accession>A0A3N2H0Z6</accession>
<evidence type="ECO:0000313" key="2">
    <source>
        <dbReference type="EMBL" id="ROS42594.1"/>
    </source>
</evidence>
<proteinExistence type="predicted"/>
<dbReference type="Proteomes" id="UP000274843">
    <property type="component" value="Unassembled WGS sequence"/>
</dbReference>
<organism evidence="2 3">
    <name type="scientific">Amycolatopsis thermoflava</name>
    <dbReference type="NCBI Taxonomy" id="84480"/>
    <lineage>
        <taxon>Bacteria</taxon>
        <taxon>Bacillati</taxon>
        <taxon>Actinomycetota</taxon>
        <taxon>Actinomycetes</taxon>
        <taxon>Pseudonocardiales</taxon>
        <taxon>Pseudonocardiaceae</taxon>
        <taxon>Amycolatopsis</taxon>
        <taxon>Amycolatopsis methanolica group</taxon>
    </lineage>
</organism>
<name>A0A3N2H0Z6_9PSEU</name>
<evidence type="ECO:0000256" key="1">
    <source>
        <dbReference type="SAM" id="MobiDB-lite"/>
    </source>
</evidence>
<feature type="region of interest" description="Disordered" evidence="1">
    <location>
        <begin position="1"/>
        <end position="34"/>
    </location>
</feature>
<comment type="caution">
    <text evidence="2">The sequence shown here is derived from an EMBL/GenBank/DDBJ whole genome shotgun (WGS) entry which is preliminary data.</text>
</comment>
<dbReference type="AlphaFoldDB" id="A0A3N2H0Z6"/>
<protein>
    <submittedName>
        <fullName evidence="2">Uncharacterized protein</fullName>
    </submittedName>
</protein>
<gene>
    <name evidence="2" type="ORF">EDD35_4986</name>
</gene>
<sequence>MSPPSSRKPLRDKIFSRTGESGHTGHPALDTVAA</sequence>